<evidence type="ECO:0000313" key="6">
    <source>
        <dbReference type="EMBL" id="EOD77516.1"/>
    </source>
</evidence>
<evidence type="ECO:0000256" key="2">
    <source>
        <dbReference type="ARBA" id="ARBA00022630"/>
    </source>
</evidence>
<proteinExistence type="inferred from homology"/>
<keyword evidence="7" id="KW-1185">Reference proteome</keyword>
<dbReference type="Proteomes" id="UP000011223">
    <property type="component" value="Unassembled WGS sequence"/>
</dbReference>
<evidence type="ECO:0000256" key="1">
    <source>
        <dbReference type="ARBA" id="ARBA00001974"/>
    </source>
</evidence>
<evidence type="ECO:0000256" key="4">
    <source>
        <dbReference type="ARBA" id="ARBA00037981"/>
    </source>
</evidence>
<dbReference type="Pfam" id="PF02525">
    <property type="entry name" value="Flavodoxin_2"/>
    <property type="match status" value="1"/>
</dbReference>
<protein>
    <submittedName>
        <fullName evidence="6">Modulator of drug activity B</fullName>
    </submittedName>
</protein>
<dbReference type="PANTHER" id="PTHR46305">
    <property type="match status" value="1"/>
</dbReference>
<dbReference type="eggNOG" id="COG2249">
    <property type="taxonomic scope" value="Bacteria"/>
</dbReference>
<keyword evidence="3" id="KW-0274">FAD</keyword>
<dbReference type="InterPro" id="IPR029039">
    <property type="entry name" value="Flavoprotein-like_sf"/>
</dbReference>
<dbReference type="RefSeq" id="WP_002541848.1">
    <property type="nucleotide sequence ID" value="NZ_ANFM02000049.1"/>
</dbReference>
<dbReference type="AlphaFoldDB" id="R1I9X6"/>
<dbReference type="PANTHER" id="PTHR46305:SF3">
    <property type="entry name" value="NADPH:QUINONE OXIDOREDUCTASE MDAB"/>
    <property type="match status" value="1"/>
</dbReference>
<comment type="caution">
    <text evidence="6">The sequence shown here is derived from an EMBL/GenBank/DDBJ whole genome shotgun (WGS) entry which is preliminary data.</text>
</comment>
<comment type="similarity">
    <text evidence="4">Belongs to the oxidoreductase MdaB family.</text>
</comment>
<dbReference type="InterPro" id="IPR052397">
    <property type="entry name" value="NADPH-QR_MdaB"/>
</dbReference>
<dbReference type="SUPFAM" id="SSF52218">
    <property type="entry name" value="Flavoproteins"/>
    <property type="match status" value="1"/>
</dbReference>
<name>R1I9X6_9GAMM</name>
<sequence>MNILVINGHHYYPFSEGNLNKAMVDVASETLTAQGNSVILSSCEDYEVAEEIEKHQWADVVILQSPVNWMGVSWKMKKYMDEVYTAGMGGELCAGDGRHRDTDDQYGTGGTLGGKKYMLSLTYNAPKDAFDDESQWLLQGKGVDDMFLPMHLNFRFFDMEALDTFACFDVMKNPDTENDKIRFKAHLESQLGG</sequence>
<evidence type="ECO:0000256" key="3">
    <source>
        <dbReference type="ARBA" id="ARBA00022827"/>
    </source>
</evidence>
<feature type="domain" description="Flavodoxin-like fold" evidence="5">
    <location>
        <begin position="1"/>
        <end position="181"/>
    </location>
</feature>
<gene>
    <name evidence="6" type="ORF">D515_03757</name>
</gene>
<comment type="cofactor">
    <cofactor evidence="1">
        <name>FAD</name>
        <dbReference type="ChEBI" id="CHEBI:57692"/>
    </cofactor>
</comment>
<dbReference type="InterPro" id="IPR003680">
    <property type="entry name" value="Flavodoxin_fold"/>
</dbReference>
<dbReference type="Gene3D" id="3.40.50.360">
    <property type="match status" value="1"/>
</dbReference>
<dbReference type="EMBL" id="ANFM02000049">
    <property type="protein sequence ID" value="EOD77516.1"/>
    <property type="molecule type" value="Genomic_DNA"/>
</dbReference>
<evidence type="ECO:0000313" key="7">
    <source>
        <dbReference type="Proteomes" id="UP000011223"/>
    </source>
</evidence>
<keyword evidence="2" id="KW-0285">Flavoprotein</keyword>
<reference evidence="6 7" key="1">
    <citation type="journal article" date="2014" name="PLoS ONE">
        <title>Grimontia indica AK16(T), sp. nov., Isolated from a Seawater Sample Reports the Presence of Pathogenic Genes Similar to Vibrio Genus.</title>
        <authorList>
            <person name="Singh A."/>
            <person name="Vaidya B."/>
            <person name="Khatri I."/>
            <person name="Srinivas T.N."/>
            <person name="Subramanian S."/>
            <person name="Korpole S."/>
            <person name="Pinnaka A.K."/>
        </authorList>
    </citation>
    <scope>NUCLEOTIDE SEQUENCE [LARGE SCALE GENOMIC DNA]</scope>
    <source>
        <strain evidence="6 7">AK16</strain>
    </source>
</reference>
<organism evidence="6 7">
    <name type="scientific">Grimontia indica</name>
    <dbReference type="NCBI Taxonomy" id="1056512"/>
    <lineage>
        <taxon>Bacteria</taxon>
        <taxon>Pseudomonadati</taxon>
        <taxon>Pseudomonadota</taxon>
        <taxon>Gammaproteobacteria</taxon>
        <taxon>Vibrionales</taxon>
        <taxon>Vibrionaceae</taxon>
        <taxon>Grimontia</taxon>
    </lineage>
</organism>
<evidence type="ECO:0000259" key="5">
    <source>
        <dbReference type="Pfam" id="PF02525"/>
    </source>
</evidence>
<accession>R1I9X6</accession>